<evidence type="ECO:0008006" key="3">
    <source>
        <dbReference type="Google" id="ProtNLM"/>
    </source>
</evidence>
<name>A0A0E3PXV1_METMZ</name>
<dbReference type="SUPFAM" id="SSF46785">
    <property type="entry name" value="Winged helix' DNA-binding domain"/>
    <property type="match status" value="1"/>
</dbReference>
<gene>
    <name evidence="1" type="ORF">MSMAW_1646</name>
</gene>
<dbReference type="InterPro" id="IPR036390">
    <property type="entry name" value="WH_DNA-bd_sf"/>
</dbReference>
<dbReference type="Gene3D" id="1.10.10.10">
    <property type="entry name" value="Winged helix-like DNA-binding domain superfamily/Winged helix DNA-binding domain"/>
    <property type="match status" value="1"/>
</dbReference>
<dbReference type="Proteomes" id="UP000033058">
    <property type="component" value="Chromosome"/>
</dbReference>
<dbReference type="HOGENOM" id="CLU_958467_0_0_2"/>
<protein>
    <recommendedName>
        <fullName evidence="3">HTH arsR-type domain-containing protein</fullName>
    </recommendedName>
</protein>
<accession>A0A0E3PXV1</accession>
<sequence>MHFSKTELQIIAELAKGNTSISAVAEALKKSEKHIYRIVQKLEEKDLASISAGKIIPKKSTLMVRLTRVLDSYPNLIPLLADSGILILISLLEAKTVDEITEEADVKKSTVYAFLKKTLKISLIKKDGDLYALNEKLWGDVADLLREIRDVERLLDPRVPYNSIIYYRDRGEVIYSNKYDSDSGEKTGFSVFEKEGIKILLPTTYYYYSEKELEKELTKEDIFRHALYVAEKEPSVRHFIFLALFYCKFEGELKDIKHDIVENLKLVLQGERVKGYPSFEEIKEKADMYGIEISCHRPAK</sequence>
<dbReference type="GeneID" id="24851354"/>
<proteinExistence type="predicted"/>
<reference evidence="1 2" key="1">
    <citation type="submission" date="2014-07" db="EMBL/GenBank/DDBJ databases">
        <title>Methanogenic archaea and the global carbon cycle.</title>
        <authorList>
            <person name="Henriksen J.R."/>
            <person name="Luke J."/>
            <person name="Reinhart S."/>
            <person name="Benedict M.N."/>
            <person name="Youngblut N.D."/>
            <person name="Metcalf M.E."/>
            <person name="Whitaker R.J."/>
            <person name="Metcalf W.W."/>
        </authorList>
    </citation>
    <scope>NUCLEOTIDE SEQUENCE [LARGE SCALE GENOMIC DNA]</scope>
    <source>
        <strain evidence="1 2">WWM610</strain>
    </source>
</reference>
<dbReference type="PATRIC" id="fig|1434117.4.peg.2097"/>
<dbReference type="RefSeq" id="WP_048036462.1">
    <property type="nucleotide sequence ID" value="NZ_CP009509.1"/>
</dbReference>
<evidence type="ECO:0000313" key="2">
    <source>
        <dbReference type="Proteomes" id="UP000033058"/>
    </source>
</evidence>
<evidence type="ECO:0000313" key="1">
    <source>
        <dbReference type="EMBL" id="AKB40637.1"/>
    </source>
</evidence>
<dbReference type="InterPro" id="IPR036388">
    <property type="entry name" value="WH-like_DNA-bd_sf"/>
</dbReference>
<dbReference type="AlphaFoldDB" id="A0A0E3PXV1"/>
<dbReference type="EMBL" id="CP009509">
    <property type="protein sequence ID" value="AKB40637.1"/>
    <property type="molecule type" value="Genomic_DNA"/>
</dbReference>
<organism evidence="1 2">
    <name type="scientific">Methanosarcina mazei WWM610</name>
    <dbReference type="NCBI Taxonomy" id="1434117"/>
    <lineage>
        <taxon>Archaea</taxon>
        <taxon>Methanobacteriati</taxon>
        <taxon>Methanobacteriota</taxon>
        <taxon>Stenosarchaea group</taxon>
        <taxon>Methanomicrobia</taxon>
        <taxon>Methanosarcinales</taxon>
        <taxon>Methanosarcinaceae</taxon>
        <taxon>Methanosarcina</taxon>
    </lineage>
</organism>